<sequence>MYHLVSVHSTKGLANLDNHVLELLVTSHAAIRFSSEAPLTRDAFCRALLLLTHRGESNHKQQMGIGVDLIIRKIAPERHLGFIYSALASPPTGAVVHDDVVDTLLRVAYPMHVLAKPKEAQRRRRVKDLSMVAESLKSSGGKTASKIVFGSVMRPLERLALAFPSRWDGTESRVSSEDQHEVSPEEFVKWALEIN</sequence>
<gene>
    <name evidence="1" type="ORF">SLS59_008749</name>
</gene>
<dbReference type="Proteomes" id="UP001521222">
    <property type="component" value="Unassembled WGS sequence"/>
</dbReference>
<evidence type="ECO:0000313" key="2">
    <source>
        <dbReference type="Proteomes" id="UP001521222"/>
    </source>
</evidence>
<keyword evidence="2" id="KW-1185">Reference proteome</keyword>
<proteinExistence type="predicted"/>
<accession>A0ABR3QRB3</accession>
<organism evidence="1 2">
    <name type="scientific">Nothophoma quercina</name>
    <dbReference type="NCBI Taxonomy" id="749835"/>
    <lineage>
        <taxon>Eukaryota</taxon>
        <taxon>Fungi</taxon>
        <taxon>Dikarya</taxon>
        <taxon>Ascomycota</taxon>
        <taxon>Pezizomycotina</taxon>
        <taxon>Dothideomycetes</taxon>
        <taxon>Pleosporomycetidae</taxon>
        <taxon>Pleosporales</taxon>
        <taxon>Pleosporineae</taxon>
        <taxon>Didymellaceae</taxon>
        <taxon>Nothophoma</taxon>
    </lineage>
</organism>
<comment type="caution">
    <text evidence="1">The sequence shown here is derived from an EMBL/GenBank/DDBJ whole genome shotgun (WGS) entry which is preliminary data.</text>
</comment>
<reference evidence="1 2" key="1">
    <citation type="submission" date="2024-02" db="EMBL/GenBank/DDBJ databases">
        <title>De novo assembly and annotation of 12 fungi associated with fruit tree decline syndrome in Ontario, Canada.</title>
        <authorList>
            <person name="Sulman M."/>
            <person name="Ellouze W."/>
            <person name="Ilyukhin E."/>
        </authorList>
    </citation>
    <scope>NUCLEOTIDE SEQUENCE [LARGE SCALE GENOMIC DNA]</scope>
    <source>
        <strain evidence="1 2">M97-236</strain>
    </source>
</reference>
<protein>
    <submittedName>
        <fullName evidence="1">Uncharacterized protein</fullName>
    </submittedName>
</protein>
<dbReference type="EMBL" id="JAKIXB020000035">
    <property type="protein sequence ID" value="KAL1594699.1"/>
    <property type="molecule type" value="Genomic_DNA"/>
</dbReference>
<name>A0ABR3QRB3_9PLEO</name>
<evidence type="ECO:0000313" key="1">
    <source>
        <dbReference type="EMBL" id="KAL1594699.1"/>
    </source>
</evidence>